<dbReference type="EMBL" id="JALPQF010000012">
    <property type="protein sequence ID" value="MCK8481391.1"/>
    <property type="molecule type" value="Genomic_DNA"/>
</dbReference>
<accession>A0ABT0HAL6</accession>
<dbReference type="RefSeq" id="WP_248413306.1">
    <property type="nucleotide sequence ID" value="NZ_JALPQF010000012.1"/>
</dbReference>
<reference evidence="1" key="1">
    <citation type="submission" date="2022-04" db="EMBL/GenBank/DDBJ databases">
        <authorList>
            <person name="Ren T."/>
        </authorList>
    </citation>
    <scope>NUCLEOTIDE SEQUENCE</scope>
    <source>
        <strain evidence="1">F63249</strain>
    </source>
</reference>
<comment type="caution">
    <text evidence="1">The sequence shown here is derived from an EMBL/GenBank/DDBJ whole genome shotgun (WGS) entry which is preliminary data.</text>
</comment>
<proteinExistence type="predicted"/>
<gene>
    <name evidence="1" type="ORF">MUY34_12225</name>
</gene>
<dbReference type="Proteomes" id="UP001203687">
    <property type="component" value="Unassembled WGS sequence"/>
</dbReference>
<evidence type="ECO:0000313" key="1">
    <source>
        <dbReference type="EMBL" id="MCK8481391.1"/>
    </source>
</evidence>
<name>A0ABT0HAL6_9FLAO</name>
<sequence>MPNIPCPKCSTTIEFDFKTVLDGKDFICKNCNSKITLTYSDNETIFKNAQKVLDKLKDNLDID</sequence>
<organism evidence="1 2">
    <name type="scientific">Psychroserpens algicola</name>
    <dbReference type="NCBI Taxonomy" id="1719034"/>
    <lineage>
        <taxon>Bacteria</taxon>
        <taxon>Pseudomonadati</taxon>
        <taxon>Bacteroidota</taxon>
        <taxon>Flavobacteriia</taxon>
        <taxon>Flavobacteriales</taxon>
        <taxon>Flavobacteriaceae</taxon>
        <taxon>Psychroserpens</taxon>
    </lineage>
</organism>
<protein>
    <submittedName>
        <fullName evidence="1">Uncharacterized protein</fullName>
    </submittedName>
</protein>
<keyword evidence="2" id="KW-1185">Reference proteome</keyword>
<evidence type="ECO:0000313" key="2">
    <source>
        <dbReference type="Proteomes" id="UP001203687"/>
    </source>
</evidence>